<reference evidence="1 2" key="1">
    <citation type="submission" date="2023-11" db="EMBL/GenBank/DDBJ databases">
        <title>Halocaridina rubra genome assembly.</title>
        <authorList>
            <person name="Smith C."/>
        </authorList>
    </citation>
    <scope>NUCLEOTIDE SEQUENCE [LARGE SCALE GENOMIC DNA]</scope>
    <source>
        <strain evidence="1">EP-1</strain>
        <tissue evidence="1">Whole</tissue>
    </source>
</reference>
<name>A0AAN8WTT5_HALRR</name>
<gene>
    <name evidence="1" type="ORF">SK128_003050</name>
</gene>
<evidence type="ECO:0000313" key="1">
    <source>
        <dbReference type="EMBL" id="KAK7072196.1"/>
    </source>
</evidence>
<dbReference type="AlphaFoldDB" id="A0AAN8WTT5"/>
<comment type="caution">
    <text evidence="1">The sequence shown here is derived from an EMBL/GenBank/DDBJ whole genome shotgun (WGS) entry which is preliminary data.</text>
</comment>
<keyword evidence="2" id="KW-1185">Reference proteome</keyword>
<organism evidence="1 2">
    <name type="scientific">Halocaridina rubra</name>
    <name type="common">Hawaiian red shrimp</name>
    <dbReference type="NCBI Taxonomy" id="373956"/>
    <lineage>
        <taxon>Eukaryota</taxon>
        <taxon>Metazoa</taxon>
        <taxon>Ecdysozoa</taxon>
        <taxon>Arthropoda</taxon>
        <taxon>Crustacea</taxon>
        <taxon>Multicrustacea</taxon>
        <taxon>Malacostraca</taxon>
        <taxon>Eumalacostraca</taxon>
        <taxon>Eucarida</taxon>
        <taxon>Decapoda</taxon>
        <taxon>Pleocyemata</taxon>
        <taxon>Caridea</taxon>
        <taxon>Atyoidea</taxon>
        <taxon>Atyidae</taxon>
        <taxon>Halocaridina</taxon>
    </lineage>
</organism>
<dbReference type="Proteomes" id="UP001381693">
    <property type="component" value="Unassembled WGS sequence"/>
</dbReference>
<accession>A0AAN8WTT5</accession>
<proteinExistence type="predicted"/>
<sequence>MDVRCSYALQEELHDPPYSNLIKIHCRSCHHVPRVHRLRSGVLQGNVLRKSLPLRSQGCVLTCTPPSMVLVTPTNRFSVSITDTVDESGGVRSSS</sequence>
<dbReference type="EMBL" id="JAXCGZ010013613">
    <property type="protein sequence ID" value="KAK7072196.1"/>
    <property type="molecule type" value="Genomic_DNA"/>
</dbReference>
<protein>
    <submittedName>
        <fullName evidence="1">Uncharacterized protein</fullName>
    </submittedName>
</protein>
<evidence type="ECO:0000313" key="2">
    <source>
        <dbReference type="Proteomes" id="UP001381693"/>
    </source>
</evidence>